<evidence type="ECO:0000256" key="3">
    <source>
        <dbReference type="SAM" id="SignalP"/>
    </source>
</evidence>
<dbReference type="EMBL" id="SIDB01000003">
    <property type="protein sequence ID" value="KAI3434738.1"/>
    <property type="molecule type" value="Genomic_DNA"/>
</dbReference>
<dbReference type="AlphaFoldDB" id="A0A9D4YZG5"/>
<accession>A0A9D4YZG5</accession>
<dbReference type="OrthoDB" id="514722at2759"/>
<evidence type="ECO:0000313" key="5">
    <source>
        <dbReference type="Proteomes" id="UP001055712"/>
    </source>
</evidence>
<gene>
    <name evidence="4" type="ORF">D9Q98_002798</name>
</gene>
<feature type="transmembrane region" description="Helical" evidence="2">
    <location>
        <begin position="424"/>
        <end position="445"/>
    </location>
</feature>
<reference evidence="4" key="2">
    <citation type="submission" date="2020-11" db="EMBL/GenBank/DDBJ databases">
        <authorList>
            <person name="Cecchin M."/>
            <person name="Marcolungo L."/>
            <person name="Rossato M."/>
            <person name="Girolomoni L."/>
            <person name="Cosentino E."/>
            <person name="Cuine S."/>
            <person name="Li-Beisson Y."/>
            <person name="Delledonne M."/>
            <person name="Ballottari M."/>
        </authorList>
    </citation>
    <scope>NUCLEOTIDE SEQUENCE</scope>
    <source>
        <strain evidence="4">211/11P</strain>
        <tissue evidence="4">Whole cell</tissue>
    </source>
</reference>
<protein>
    <submittedName>
        <fullName evidence="4">Uncharacterized protein</fullName>
    </submittedName>
</protein>
<evidence type="ECO:0000313" key="4">
    <source>
        <dbReference type="EMBL" id="KAI3434738.1"/>
    </source>
</evidence>
<keyword evidence="2" id="KW-0472">Membrane</keyword>
<feature type="region of interest" description="Disordered" evidence="1">
    <location>
        <begin position="574"/>
        <end position="599"/>
    </location>
</feature>
<evidence type="ECO:0000256" key="2">
    <source>
        <dbReference type="SAM" id="Phobius"/>
    </source>
</evidence>
<reference evidence="4" key="1">
    <citation type="journal article" date="2019" name="Plant J.">
        <title>Chlorella vulgaris genome assembly and annotation reveals the molecular basis for metabolic acclimation to high light conditions.</title>
        <authorList>
            <person name="Cecchin M."/>
            <person name="Marcolungo L."/>
            <person name="Rossato M."/>
            <person name="Girolomoni L."/>
            <person name="Cosentino E."/>
            <person name="Cuine S."/>
            <person name="Li-Beisson Y."/>
            <person name="Delledonne M."/>
            <person name="Ballottari M."/>
        </authorList>
    </citation>
    <scope>NUCLEOTIDE SEQUENCE</scope>
    <source>
        <strain evidence="4">211/11P</strain>
    </source>
</reference>
<proteinExistence type="predicted"/>
<keyword evidence="2" id="KW-1133">Transmembrane helix</keyword>
<evidence type="ECO:0000256" key="1">
    <source>
        <dbReference type="SAM" id="MobiDB-lite"/>
    </source>
</evidence>
<keyword evidence="5" id="KW-1185">Reference proteome</keyword>
<keyword evidence="2" id="KW-0812">Transmembrane</keyword>
<dbReference type="Proteomes" id="UP001055712">
    <property type="component" value="Unassembled WGS sequence"/>
</dbReference>
<organism evidence="4 5">
    <name type="scientific">Chlorella vulgaris</name>
    <name type="common">Green alga</name>
    <dbReference type="NCBI Taxonomy" id="3077"/>
    <lineage>
        <taxon>Eukaryota</taxon>
        <taxon>Viridiplantae</taxon>
        <taxon>Chlorophyta</taxon>
        <taxon>core chlorophytes</taxon>
        <taxon>Trebouxiophyceae</taxon>
        <taxon>Chlorellales</taxon>
        <taxon>Chlorellaceae</taxon>
        <taxon>Chlorella clade</taxon>
        <taxon>Chlorella</taxon>
    </lineage>
</organism>
<feature type="region of interest" description="Disordered" evidence="1">
    <location>
        <begin position="40"/>
        <end position="187"/>
    </location>
</feature>
<keyword evidence="3" id="KW-0732">Signal</keyword>
<feature type="chain" id="PRO_5039379416" evidence="3">
    <location>
        <begin position="28"/>
        <end position="599"/>
    </location>
</feature>
<feature type="signal peptide" evidence="3">
    <location>
        <begin position="1"/>
        <end position="27"/>
    </location>
</feature>
<comment type="caution">
    <text evidence="4">The sequence shown here is derived from an EMBL/GenBank/DDBJ whole genome shotgun (WGS) entry which is preliminary data.</text>
</comment>
<name>A0A9D4YZG5_CHLVU</name>
<sequence length="599" mass="62358">MQQQQRRGGLRLTLLFCLLALAHNAAGQGLLDMFQNGAGATPTTPTTDPTATPTTEGQVPVTDPTATPTTEGQVPVTDPTATPTTEGQVPVTDPTATPTTEGQVPVTDPATTPVTDAATTPVTDPATTPVTDPATTPVTGPTTAPAAGTTTPPAAGTNTTTTAPTTNIPAPAAPLPNTTGTGAGTTTNTAPVPLNAGAVTNGTPPVAAAPGSDTAAVLQVGTVSTEQQTVEEDKLPPAPPADWATMQKDCQLVFSVEIRGRYIVPFTSPKAQVIARVLRDRYLRSATLPEISVSAVNSFTYISNDDDQQTNNTDLLAAGDAAAAASGALGTVGGRRRLAGGSRALLQTEKSGAELRIVVATASVRTDSEIATFNEGVDSGSMARDFTLAGIETDNLTLLIPAYQEDLIGPGNVEDKPTDTVESWVIGVIVGCILLILPIPLFFLIRWRKRKNREGREIAAAEAEALRQRTQSKFMRPGSKSFTLRSGPSADIMVRSGSIGGLSGYHNNGRLQSWTGSPERQYGQQYNNNVYAHGVSRQTSVTSMGSALPSARGASYTQPVGQVRNPMMGPMNMPPPGAYEEEVHTARSHRSARSYNGGQ</sequence>